<gene>
    <name evidence="2" type="primary">GLIPR2_3</name>
    <name evidence="2" type="ORF">OS493_014776</name>
</gene>
<name>A0A9X0CET2_9CNID</name>
<dbReference type="SUPFAM" id="SSF55797">
    <property type="entry name" value="PR-1-like"/>
    <property type="match status" value="1"/>
</dbReference>
<dbReference type="OrthoDB" id="337038at2759"/>
<protein>
    <submittedName>
        <fullName evidence="2">Golgi-associated plant pathoproteinsis- protein 1</fullName>
    </submittedName>
</protein>
<dbReference type="PANTHER" id="PTHR10334">
    <property type="entry name" value="CYSTEINE-RICH SECRETORY PROTEIN-RELATED"/>
    <property type="match status" value="1"/>
</dbReference>
<dbReference type="InterPro" id="IPR014044">
    <property type="entry name" value="CAP_dom"/>
</dbReference>
<dbReference type="CDD" id="cd05382">
    <property type="entry name" value="CAP_GAPR1-like"/>
    <property type="match status" value="1"/>
</dbReference>
<dbReference type="SMART" id="SM00198">
    <property type="entry name" value="SCP"/>
    <property type="match status" value="1"/>
</dbReference>
<dbReference type="InterPro" id="IPR002413">
    <property type="entry name" value="V5_allergen-like"/>
</dbReference>
<dbReference type="Gene3D" id="3.40.33.10">
    <property type="entry name" value="CAP"/>
    <property type="match status" value="1"/>
</dbReference>
<organism evidence="2 3">
    <name type="scientific">Desmophyllum pertusum</name>
    <dbReference type="NCBI Taxonomy" id="174260"/>
    <lineage>
        <taxon>Eukaryota</taxon>
        <taxon>Metazoa</taxon>
        <taxon>Cnidaria</taxon>
        <taxon>Anthozoa</taxon>
        <taxon>Hexacorallia</taxon>
        <taxon>Scleractinia</taxon>
        <taxon>Caryophylliina</taxon>
        <taxon>Caryophylliidae</taxon>
        <taxon>Desmophyllum</taxon>
    </lineage>
</organism>
<dbReference type="InterPro" id="IPR034113">
    <property type="entry name" value="SCP_GAPR1-like"/>
</dbReference>
<evidence type="ECO:0000313" key="3">
    <source>
        <dbReference type="Proteomes" id="UP001163046"/>
    </source>
</evidence>
<dbReference type="AlphaFoldDB" id="A0A9X0CET2"/>
<dbReference type="PRINTS" id="PR00837">
    <property type="entry name" value="V5TPXLIKE"/>
</dbReference>
<evidence type="ECO:0000313" key="2">
    <source>
        <dbReference type="EMBL" id="KAJ7334459.1"/>
    </source>
</evidence>
<dbReference type="PRINTS" id="PR00838">
    <property type="entry name" value="V5ALLERGEN"/>
</dbReference>
<comment type="caution">
    <text evidence="2">The sequence shown here is derived from an EMBL/GenBank/DDBJ whole genome shotgun (WGS) entry which is preliminary data.</text>
</comment>
<proteinExistence type="predicted"/>
<accession>A0A9X0CET2</accession>
<dbReference type="Pfam" id="PF00188">
    <property type="entry name" value="CAP"/>
    <property type="match status" value="1"/>
</dbReference>
<dbReference type="Proteomes" id="UP001163046">
    <property type="component" value="Unassembled WGS sequence"/>
</dbReference>
<evidence type="ECO:0000259" key="1">
    <source>
        <dbReference type="SMART" id="SM00198"/>
    </source>
</evidence>
<reference evidence="2" key="1">
    <citation type="submission" date="2023-01" db="EMBL/GenBank/DDBJ databases">
        <title>Genome assembly of the deep-sea coral Lophelia pertusa.</title>
        <authorList>
            <person name="Herrera S."/>
            <person name="Cordes E."/>
        </authorList>
    </citation>
    <scope>NUCLEOTIDE SEQUENCE</scope>
    <source>
        <strain evidence="2">USNM1676648</strain>
        <tissue evidence="2">Polyp</tissue>
    </source>
</reference>
<feature type="domain" description="SCP" evidence="1">
    <location>
        <begin position="8"/>
        <end position="139"/>
    </location>
</feature>
<keyword evidence="3" id="KW-1185">Reference proteome</keyword>
<dbReference type="EMBL" id="MU827784">
    <property type="protein sequence ID" value="KAJ7334459.1"/>
    <property type="molecule type" value="Genomic_DNA"/>
</dbReference>
<dbReference type="InterPro" id="IPR035940">
    <property type="entry name" value="CAP_sf"/>
</dbReference>
<dbReference type="FunFam" id="3.40.33.10:FF:000010">
    <property type="entry name" value="Predicted protein"/>
    <property type="match status" value="1"/>
</dbReference>
<sequence>MEKSDLQRFRNECVAAHNFYRAGHGTPPLCWSTRLAESAQNWAEQLASSGSLRYSSEKDIGENLTCLWGSELNGQKVSRIWYEEGKYFDYDKPRVSSRTRSFCQVVWEGTRELGAGAAVTKHGKQIVVARYFPPVNKKDVARNVKKARSTRDNEPAYDTRWSRLYLGLKEFHEECLSAHNEYRLRHGAAPFTGQRSWLGKRSNGPRIWREVATSGTMTTLLTLVRIWRE</sequence>
<dbReference type="InterPro" id="IPR001283">
    <property type="entry name" value="CRISP-related"/>
</dbReference>